<dbReference type="GO" id="GO:0010181">
    <property type="term" value="F:FMN binding"/>
    <property type="evidence" value="ECO:0007669"/>
    <property type="project" value="TreeGrafter"/>
</dbReference>
<reference evidence="3" key="1">
    <citation type="journal article" date="2014" name="Int. J. Syst. Evol. Microbiol.">
        <title>Complete genome sequence of Corynebacterium casei LMG S-19264T (=DSM 44701T), isolated from a smear-ripened cheese.</title>
        <authorList>
            <consortium name="US DOE Joint Genome Institute (JGI-PGF)"/>
            <person name="Walter F."/>
            <person name="Albersmeier A."/>
            <person name="Kalinowski J."/>
            <person name="Ruckert C."/>
        </authorList>
    </citation>
    <scope>NUCLEOTIDE SEQUENCE</scope>
    <source>
        <strain evidence="3">CGMCC 1.12921</strain>
    </source>
</reference>
<evidence type="ECO:0000313" key="3">
    <source>
        <dbReference type="EMBL" id="GGD18206.1"/>
    </source>
</evidence>
<dbReference type="AlphaFoldDB" id="A0A8J2V599"/>
<gene>
    <name evidence="3" type="ORF">GCM10011342_28620</name>
</gene>
<feature type="region of interest" description="Disordered" evidence="1">
    <location>
        <begin position="207"/>
        <end position="231"/>
    </location>
</feature>
<dbReference type="EMBL" id="BMGH01000002">
    <property type="protein sequence ID" value="GGD18206.1"/>
    <property type="molecule type" value="Genomic_DNA"/>
</dbReference>
<dbReference type="InterPro" id="IPR050712">
    <property type="entry name" value="NAD(P)H-dep_reductase"/>
</dbReference>
<organism evidence="3 4">
    <name type="scientific">Aquisalinus flavus</name>
    <dbReference type="NCBI Taxonomy" id="1526572"/>
    <lineage>
        <taxon>Bacteria</taxon>
        <taxon>Pseudomonadati</taxon>
        <taxon>Pseudomonadota</taxon>
        <taxon>Alphaproteobacteria</taxon>
        <taxon>Parvularculales</taxon>
        <taxon>Parvularculaceae</taxon>
        <taxon>Aquisalinus</taxon>
    </lineage>
</organism>
<evidence type="ECO:0000256" key="1">
    <source>
        <dbReference type="SAM" id="MobiDB-lite"/>
    </source>
</evidence>
<reference evidence="3" key="2">
    <citation type="submission" date="2020-09" db="EMBL/GenBank/DDBJ databases">
        <authorList>
            <person name="Sun Q."/>
            <person name="Zhou Y."/>
        </authorList>
    </citation>
    <scope>NUCLEOTIDE SEQUENCE</scope>
    <source>
        <strain evidence="3">CGMCC 1.12921</strain>
    </source>
</reference>
<comment type="caution">
    <text evidence="3">The sequence shown here is derived from an EMBL/GenBank/DDBJ whole genome shotgun (WGS) entry which is preliminary data.</text>
</comment>
<dbReference type="Proteomes" id="UP000613582">
    <property type="component" value="Unassembled WGS sequence"/>
</dbReference>
<dbReference type="GO" id="GO:0005829">
    <property type="term" value="C:cytosol"/>
    <property type="evidence" value="ECO:0007669"/>
    <property type="project" value="TreeGrafter"/>
</dbReference>
<feature type="domain" description="NADPH-dependent FMN reductase-like" evidence="2">
    <location>
        <begin position="1"/>
        <end position="172"/>
    </location>
</feature>
<dbReference type="SUPFAM" id="SSF52218">
    <property type="entry name" value="Flavoproteins"/>
    <property type="match status" value="1"/>
</dbReference>
<dbReference type="Gene3D" id="3.40.50.360">
    <property type="match status" value="1"/>
</dbReference>
<protein>
    <recommendedName>
        <fullName evidence="2">NADPH-dependent FMN reductase-like domain-containing protein</fullName>
    </recommendedName>
</protein>
<name>A0A8J2V599_9PROT</name>
<dbReference type="GO" id="GO:0016491">
    <property type="term" value="F:oxidoreductase activity"/>
    <property type="evidence" value="ECO:0007669"/>
    <property type="project" value="InterPro"/>
</dbReference>
<dbReference type="Pfam" id="PF03358">
    <property type="entry name" value="FMN_red"/>
    <property type="match status" value="1"/>
</dbReference>
<dbReference type="PANTHER" id="PTHR30543:SF21">
    <property type="entry name" value="NAD(P)H-DEPENDENT FMN REDUCTASE LOT6"/>
    <property type="match status" value="1"/>
</dbReference>
<dbReference type="InterPro" id="IPR029039">
    <property type="entry name" value="Flavoprotein-like_sf"/>
</dbReference>
<evidence type="ECO:0000313" key="4">
    <source>
        <dbReference type="Proteomes" id="UP000613582"/>
    </source>
</evidence>
<feature type="region of interest" description="Disordered" evidence="1">
    <location>
        <begin position="46"/>
        <end position="67"/>
    </location>
</feature>
<dbReference type="InterPro" id="IPR005025">
    <property type="entry name" value="FMN_Rdtase-like_dom"/>
</dbReference>
<feature type="compositionally biased region" description="Basic and acidic residues" evidence="1">
    <location>
        <begin position="209"/>
        <end position="231"/>
    </location>
</feature>
<dbReference type="RefSeq" id="WP_188160713.1">
    <property type="nucleotide sequence ID" value="NZ_BMGH01000002.1"/>
</dbReference>
<accession>A0A8J2V599</accession>
<keyword evidence="4" id="KW-1185">Reference proteome</keyword>
<sequence length="231" mass="24638">MDILVFLGSVRDSTPPRPARLGARVAAACCRLVAARGHAARLIDPLEIDTGPDTNPDTGPDTGDLKKRGVFKPHFAYPRGAAPGGLERLADAIGAADGYVMVSPEYNHSMSPALAHLLNHFGASLFAWKPSAIVTYSAGQWGGVRAAAGMRSFLSELGCLPVSAMVHVPKAQEVLAGDGSWLADAGRWDGYVGRTLAQLDWWAQAARRQRTEGEGEPTRPFTRDPSQRNAP</sequence>
<dbReference type="PANTHER" id="PTHR30543">
    <property type="entry name" value="CHROMATE REDUCTASE"/>
    <property type="match status" value="1"/>
</dbReference>
<feature type="compositionally biased region" description="Low complexity" evidence="1">
    <location>
        <begin position="49"/>
        <end position="62"/>
    </location>
</feature>
<proteinExistence type="predicted"/>
<evidence type="ECO:0000259" key="2">
    <source>
        <dbReference type="Pfam" id="PF03358"/>
    </source>
</evidence>